<dbReference type="AlphaFoldDB" id="A0AAP0IPH9"/>
<evidence type="ECO:0000313" key="2">
    <source>
        <dbReference type="Proteomes" id="UP001419268"/>
    </source>
</evidence>
<reference evidence="1 2" key="1">
    <citation type="submission" date="2024-01" db="EMBL/GenBank/DDBJ databases">
        <title>Genome assemblies of Stephania.</title>
        <authorList>
            <person name="Yang L."/>
        </authorList>
    </citation>
    <scope>NUCLEOTIDE SEQUENCE [LARGE SCALE GENOMIC DNA]</scope>
    <source>
        <strain evidence="1">JXDWG</strain>
        <tissue evidence="1">Leaf</tissue>
    </source>
</reference>
<dbReference type="Proteomes" id="UP001419268">
    <property type="component" value="Unassembled WGS sequence"/>
</dbReference>
<organism evidence="1 2">
    <name type="scientific">Stephania cephalantha</name>
    <dbReference type="NCBI Taxonomy" id="152367"/>
    <lineage>
        <taxon>Eukaryota</taxon>
        <taxon>Viridiplantae</taxon>
        <taxon>Streptophyta</taxon>
        <taxon>Embryophyta</taxon>
        <taxon>Tracheophyta</taxon>
        <taxon>Spermatophyta</taxon>
        <taxon>Magnoliopsida</taxon>
        <taxon>Ranunculales</taxon>
        <taxon>Menispermaceae</taxon>
        <taxon>Menispermoideae</taxon>
        <taxon>Cissampelideae</taxon>
        <taxon>Stephania</taxon>
    </lineage>
</organism>
<comment type="caution">
    <text evidence="1">The sequence shown here is derived from an EMBL/GenBank/DDBJ whole genome shotgun (WGS) entry which is preliminary data.</text>
</comment>
<sequence length="109" mass="12327">MDTATSSVSPSRLRQKSLTQLAKQLYFNPNIPQIMWKFKPGATFEPDESSPFPLKLNHKKLTEQPYSDPQTAPNLMEMSQFVVSKYHLQNTLSAQALTMESSNLNPSKP</sequence>
<dbReference type="EMBL" id="JBBNAG010000007">
    <property type="protein sequence ID" value="KAK9119384.1"/>
    <property type="molecule type" value="Genomic_DNA"/>
</dbReference>
<proteinExistence type="predicted"/>
<keyword evidence="2" id="KW-1185">Reference proteome</keyword>
<gene>
    <name evidence="1" type="ORF">Scep_017477</name>
</gene>
<name>A0AAP0IPH9_9MAGN</name>
<evidence type="ECO:0000313" key="1">
    <source>
        <dbReference type="EMBL" id="KAK9119384.1"/>
    </source>
</evidence>
<accession>A0AAP0IPH9</accession>
<protein>
    <submittedName>
        <fullName evidence="1">Uncharacterized protein</fullName>
    </submittedName>
</protein>